<feature type="region of interest" description="Disordered" evidence="1">
    <location>
        <begin position="96"/>
        <end position="119"/>
    </location>
</feature>
<comment type="caution">
    <text evidence="2">The sequence shown here is derived from an EMBL/GenBank/DDBJ whole genome shotgun (WGS) entry which is preliminary data.</text>
</comment>
<dbReference type="AlphaFoldDB" id="A0A9P6PP04"/>
<evidence type="ECO:0000313" key="2">
    <source>
        <dbReference type="EMBL" id="KAG0249671.1"/>
    </source>
</evidence>
<evidence type="ECO:0000256" key="1">
    <source>
        <dbReference type="SAM" id="MobiDB-lite"/>
    </source>
</evidence>
<protein>
    <submittedName>
        <fullName evidence="2">Uncharacterized protein</fullName>
    </submittedName>
</protein>
<gene>
    <name evidence="2" type="ORF">DFQ27_009879</name>
</gene>
<keyword evidence="3" id="KW-1185">Reference proteome</keyword>
<reference evidence="2" key="1">
    <citation type="journal article" date="2020" name="Fungal Divers.">
        <title>Resolving the Mortierellaceae phylogeny through synthesis of multi-gene phylogenetics and phylogenomics.</title>
        <authorList>
            <person name="Vandepol N."/>
            <person name="Liber J."/>
            <person name="Desiro A."/>
            <person name="Na H."/>
            <person name="Kennedy M."/>
            <person name="Barry K."/>
            <person name="Grigoriev I.V."/>
            <person name="Miller A.N."/>
            <person name="O'Donnell K."/>
            <person name="Stajich J.E."/>
            <person name="Bonito G."/>
        </authorList>
    </citation>
    <scope>NUCLEOTIDE SEQUENCE</scope>
    <source>
        <strain evidence="2">BC1065</strain>
    </source>
</reference>
<organism evidence="2 3">
    <name type="scientific">Actinomortierella ambigua</name>
    <dbReference type="NCBI Taxonomy" id="1343610"/>
    <lineage>
        <taxon>Eukaryota</taxon>
        <taxon>Fungi</taxon>
        <taxon>Fungi incertae sedis</taxon>
        <taxon>Mucoromycota</taxon>
        <taxon>Mortierellomycotina</taxon>
        <taxon>Mortierellomycetes</taxon>
        <taxon>Mortierellales</taxon>
        <taxon>Mortierellaceae</taxon>
        <taxon>Actinomortierella</taxon>
    </lineage>
</organism>
<sequence>MKGFCEAELAKDHTTTGVAICDLFLTSVRYIRDAEEVSQVTRSIASGLAAAKRASIKRIWQRCYDDLMAEQSETRLTRYQLAVRNFEEAATLRPKLNRQLEGEPSDNTVPSEATESDKTPFITLALSNESGSEYSPTDDNTLSTLGPYEEPPTRLNWLVGPGDVSSRLTTNTPWKIDGTDISQTLADRRTAIMRALELITDPDILAARNFIYTRKILQDIMSVNDWTKCTQSWQSEYDCQLDLKQLEGVCSFACNMDAATTLNQAIVRARSLDSTNPMHSIIDNHLRTTVLWSMESEVPGQLRQVNEDTFINDYIKPIMDGLFGDLDDCVMHWTRDELQCGPCYRNEEKMYPDFFLAMKNHAVAIMEAKTPNKGAAAYKDDRRKLLDQMKLSIDGLLSSGVNTSVVGFQISGPRVEVMAMSLKYEACYLVVDIGQFDLVTSRFQFGNLLTAARPLLAARRIVLLALETLRRVKGSSAAPIHTELRRGTYHTTPVAV</sequence>
<accession>A0A9P6PP04</accession>
<proteinExistence type="predicted"/>
<dbReference type="OrthoDB" id="2439449at2759"/>
<dbReference type="Proteomes" id="UP000807716">
    <property type="component" value="Unassembled WGS sequence"/>
</dbReference>
<name>A0A9P6PP04_9FUNG</name>
<dbReference type="EMBL" id="JAAAJB010000962">
    <property type="protein sequence ID" value="KAG0249671.1"/>
    <property type="molecule type" value="Genomic_DNA"/>
</dbReference>
<evidence type="ECO:0000313" key="3">
    <source>
        <dbReference type="Proteomes" id="UP000807716"/>
    </source>
</evidence>